<keyword evidence="1" id="KW-1133">Transmembrane helix</keyword>
<dbReference type="EMBL" id="KV427656">
    <property type="protein sequence ID" value="KZT02029.1"/>
    <property type="molecule type" value="Genomic_DNA"/>
</dbReference>
<dbReference type="Proteomes" id="UP000076871">
    <property type="component" value="Unassembled WGS sequence"/>
</dbReference>
<dbReference type="RefSeq" id="XP_040759769.1">
    <property type="nucleotide sequence ID" value="XM_040910946.1"/>
</dbReference>
<feature type="chain" id="PRO_5007855861" evidence="2">
    <location>
        <begin position="27"/>
        <end position="249"/>
    </location>
</feature>
<keyword evidence="1" id="KW-0472">Membrane</keyword>
<evidence type="ECO:0000256" key="2">
    <source>
        <dbReference type="SAM" id="SignalP"/>
    </source>
</evidence>
<feature type="transmembrane region" description="Helical" evidence="1">
    <location>
        <begin position="192"/>
        <end position="220"/>
    </location>
</feature>
<keyword evidence="4" id="KW-1185">Reference proteome</keyword>
<feature type="signal peptide" evidence="2">
    <location>
        <begin position="1"/>
        <end position="26"/>
    </location>
</feature>
<name>A0A165C1G5_9APHY</name>
<evidence type="ECO:0000256" key="1">
    <source>
        <dbReference type="SAM" id="Phobius"/>
    </source>
</evidence>
<keyword evidence="2" id="KW-0732">Signal</keyword>
<reference evidence="3 4" key="1">
    <citation type="journal article" date="2016" name="Mol. Biol. Evol.">
        <title>Comparative Genomics of Early-Diverging Mushroom-Forming Fungi Provides Insights into the Origins of Lignocellulose Decay Capabilities.</title>
        <authorList>
            <person name="Nagy L.G."/>
            <person name="Riley R."/>
            <person name="Tritt A."/>
            <person name="Adam C."/>
            <person name="Daum C."/>
            <person name="Floudas D."/>
            <person name="Sun H."/>
            <person name="Yadav J.S."/>
            <person name="Pangilinan J."/>
            <person name="Larsson K.H."/>
            <person name="Matsuura K."/>
            <person name="Barry K."/>
            <person name="Labutti K."/>
            <person name="Kuo R."/>
            <person name="Ohm R.A."/>
            <person name="Bhattacharya S.S."/>
            <person name="Shirouzu T."/>
            <person name="Yoshinaga Y."/>
            <person name="Martin F.M."/>
            <person name="Grigoriev I.V."/>
            <person name="Hibbett D.S."/>
        </authorList>
    </citation>
    <scope>NUCLEOTIDE SEQUENCE [LARGE SCALE GENOMIC DNA]</scope>
    <source>
        <strain evidence="3 4">93-53</strain>
    </source>
</reference>
<dbReference type="STRING" id="1314785.A0A165C1G5"/>
<dbReference type="OrthoDB" id="3360032at2759"/>
<gene>
    <name evidence="3" type="ORF">LAESUDRAFT_738895</name>
</gene>
<accession>A0A165C1G5</accession>
<proteinExistence type="predicted"/>
<organism evidence="3 4">
    <name type="scientific">Laetiporus sulphureus 93-53</name>
    <dbReference type="NCBI Taxonomy" id="1314785"/>
    <lineage>
        <taxon>Eukaryota</taxon>
        <taxon>Fungi</taxon>
        <taxon>Dikarya</taxon>
        <taxon>Basidiomycota</taxon>
        <taxon>Agaricomycotina</taxon>
        <taxon>Agaricomycetes</taxon>
        <taxon>Polyporales</taxon>
        <taxon>Laetiporus</taxon>
    </lineage>
</organism>
<keyword evidence="1" id="KW-0812">Transmembrane</keyword>
<sequence>MGLRSPSSWDLLLLLLAGSLVTFVSGNTEIVNVDATENWDVHFPQSLKWPILSPEVPERLFRVQPAPLRTPLTQVCEDLTAVRSGEPCPHELWLVLDLDDLEWSECSKYTLRISWPASSPADFAIQTYSPELLDEVLHPRNGVDAANSSVLPSKTKRTYARIRVIDTGFRTPTFGYQDSVQPVPFMLKLEPLYLGVLPISVAPVLLFLMAAVAFATVVILPPVNRYLSAIASKARAEITSLQKKHGKIQ</sequence>
<dbReference type="GeneID" id="63827975"/>
<dbReference type="AlphaFoldDB" id="A0A165C1G5"/>
<protein>
    <submittedName>
        <fullName evidence="3">Uncharacterized protein</fullName>
    </submittedName>
</protein>
<dbReference type="InParanoid" id="A0A165C1G5"/>
<evidence type="ECO:0000313" key="4">
    <source>
        <dbReference type="Proteomes" id="UP000076871"/>
    </source>
</evidence>
<evidence type="ECO:0000313" key="3">
    <source>
        <dbReference type="EMBL" id="KZT02029.1"/>
    </source>
</evidence>